<evidence type="ECO:0000259" key="1">
    <source>
        <dbReference type="Pfam" id="PF05050"/>
    </source>
</evidence>
<dbReference type="SUPFAM" id="SSF53335">
    <property type="entry name" value="S-adenosyl-L-methionine-dependent methyltransferases"/>
    <property type="match status" value="1"/>
</dbReference>
<dbReference type="InterPro" id="IPR029063">
    <property type="entry name" value="SAM-dependent_MTases_sf"/>
</dbReference>
<dbReference type="GO" id="GO:0032259">
    <property type="term" value="P:methylation"/>
    <property type="evidence" value="ECO:0007669"/>
    <property type="project" value="UniProtKB-KW"/>
</dbReference>
<dbReference type="EMBL" id="FQVO01000009">
    <property type="protein sequence ID" value="SHF13292.1"/>
    <property type="molecule type" value="Genomic_DNA"/>
</dbReference>
<dbReference type="OrthoDB" id="9812600at2"/>
<dbReference type="InterPro" id="IPR006342">
    <property type="entry name" value="FkbM_mtfrase"/>
</dbReference>
<dbReference type="InterPro" id="IPR026913">
    <property type="entry name" value="METTL24"/>
</dbReference>
<protein>
    <submittedName>
        <fullName evidence="2">Methyltransferase, FkbM family</fullName>
    </submittedName>
</protein>
<dbReference type="STRING" id="1302685.SAMN05444408_109117"/>
<dbReference type="Proteomes" id="UP000184236">
    <property type="component" value="Unassembled WGS sequence"/>
</dbReference>
<dbReference type="PANTHER" id="PTHR32026:SF10">
    <property type="entry name" value="METHYLTRANSFERASE-LIKE PROTEIN 24-RELATED"/>
    <property type="match status" value="1"/>
</dbReference>
<dbReference type="AlphaFoldDB" id="A0A1M4Z677"/>
<dbReference type="RefSeq" id="WP_072885170.1">
    <property type="nucleotide sequence ID" value="NZ_FQVO01000009.1"/>
</dbReference>
<dbReference type="NCBIfam" id="TIGR01444">
    <property type="entry name" value="fkbM_fam"/>
    <property type="match status" value="1"/>
</dbReference>
<organism evidence="2 3">
    <name type="scientific">Chryseobacterium takakiae</name>
    <dbReference type="NCBI Taxonomy" id="1302685"/>
    <lineage>
        <taxon>Bacteria</taxon>
        <taxon>Pseudomonadati</taxon>
        <taxon>Bacteroidota</taxon>
        <taxon>Flavobacteriia</taxon>
        <taxon>Flavobacteriales</taxon>
        <taxon>Weeksellaceae</taxon>
        <taxon>Chryseobacterium group</taxon>
        <taxon>Chryseobacterium</taxon>
    </lineage>
</organism>
<dbReference type="GO" id="GO:0008168">
    <property type="term" value="F:methyltransferase activity"/>
    <property type="evidence" value="ECO:0007669"/>
    <property type="project" value="UniProtKB-KW"/>
</dbReference>
<name>A0A1M4Z677_9FLAO</name>
<reference evidence="3" key="1">
    <citation type="submission" date="2016-11" db="EMBL/GenBank/DDBJ databases">
        <authorList>
            <person name="Varghese N."/>
            <person name="Submissions S."/>
        </authorList>
    </citation>
    <scope>NUCLEOTIDE SEQUENCE [LARGE SCALE GENOMIC DNA]</scope>
    <source>
        <strain evidence="3">DSM 26898</strain>
    </source>
</reference>
<sequence length="230" mass="26276">MSLITRVKTTVKAITGKITYLKRNIKIPHVWYGNDYGGFYVCPEKINKQSVIYSFGVGEDISFDESLIKEFGCHVFAFDPTPKSIKWVKEYNTPQEFTFYPYGIDDKTGIVEFLLPKNDSHVSGSVIHQENVDDNKKVKAPMKCLTDIVRELGHSHIDILKIDIEGSEYKILDSILSAPVQIDQILIEIHERFFSDGKEKTKILLDTLDKKGYKLFGISDGMEELSFIKI</sequence>
<accession>A0A1M4Z677</accession>
<gene>
    <name evidence="2" type="ORF">SAMN05444408_109117</name>
</gene>
<keyword evidence="2" id="KW-0489">Methyltransferase</keyword>
<keyword evidence="2" id="KW-0808">Transferase</keyword>
<dbReference type="Pfam" id="PF05050">
    <property type="entry name" value="Methyltransf_21"/>
    <property type="match status" value="1"/>
</dbReference>
<keyword evidence="3" id="KW-1185">Reference proteome</keyword>
<dbReference type="PANTHER" id="PTHR32026">
    <property type="entry name" value="METHYLTRANSFERASE-LIKE PROTEIN 24"/>
    <property type="match status" value="1"/>
</dbReference>
<feature type="domain" description="Methyltransferase FkbM" evidence="1">
    <location>
        <begin position="71"/>
        <end position="215"/>
    </location>
</feature>
<dbReference type="Gene3D" id="3.40.50.150">
    <property type="entry name" value="Vaccinia Virus protein VP39"/>
    <property type="match status" value="1"/>
</dbReference>
<proteinExistence type="predicted"/>
<evidence type="ECO:0000313" key="2">
    <source>
        <dbReference type="EMBL" id="SHF13292.1"/>
    </source>
</evidence>
<evidence type="ECO:0000313" key="3">
    <source>
        <dbReference type="Proteomes" id="UP000184236"/>
    </source>
</evidence>